<name>A0A2A6CZG4_PRIPA</name>
<evidence type="ECO:0000256" key="2">
    <source>
        <dbReference type="SAM" id="SignalP"/>
    </source>
</evidence>
<evidence type="ECO:0000313" key="3">
    <source>
        <dbReference type="EnsemblMetazoa" id="PPA38490.1"/>
    </source>
</evidence>
<feature type="signal peptide" evidence="2">
    <location>
        <begin position="1"/>
        <end position="18"/>
    </location>
</feature>
<keyword evidence="4" id="KW-1185">Reference proteome</keyword>
<gene>
    <name evidence="3" type="primary">WBGene00276859</name>
</gene>
<feature type="chain" id="PRO_5043713892" evidence="2">
    <location>
        <begin position="19"/>
        <end position="96"/>
    </location>
</feature>
<accession>A0A2A6CZG4</accession>
<dbReference type="AlphaFoldDB" id="A0A2A6CZG4"/>
<dbReference type="EnsemblMetazoa" id="PPA38490.1">
    <property type="protein sequence ID" value="PPA38490.1"/>
    <property type="gene ID" value="WBGene00276859"/>
</dbReference>
<proteinExistence type="predicted"/>
<feature type="region of interest" description="Disordered" evidence="1">
    <location>
        <begin position="70"/>
        <end position="96"/>
    </location>
</feature>
<accession>A0A8R1URD4</accession>
<reference evidence="4" key="1">
    <citation type="journal article" date="2008" name="Nat. Genet.">
        <title>The Pristionchus pacificus genome provides a unique perspective on nematode lifestyle and parasitism.</title>
        <authorList>
            <person name="Dieterich C."/>
            <person name="Clifton S.W."/>
            <person name="Schuster L.N."/>
            <person name="Chinwalla A."/>
            <person name="Delehaunty K."/>
            <person name="Dinkelacker I."/>
            <person name="Fulton L."/>
            <person name="Fulton R."/>
            <person name="Godfrey J."/>
            <person name="Minx P."/>
            <person name="Mitreva M."/>
            <person name="Roeseler W."/>
            <person name="Tian H."/>
            <person name="Witte H."/>
            <person name="Yang S.P."/>
            <person name="Wilson R.K."/>
            <person name="Sommer R.J."/>
        </authorList>
    </citation>
    <scope>NUCLEOTIDE SEQUENCE [LARGE SCALE GENOMIC DNA]</scope>
    <source>
        <strain evidence="4">PS312</strain>
    </source>
</reference>
<organism evidence="3 4">
    <name type="scientific">Pristionchus pacificus</name>
    <name type="common">Parasitic nematode worm</name>
    <dbReference type="NCBI Taxonomy" id="54126"/>
    <lineage>
        <taxon>Eukaryota</taxon>
        <taxon>Metazoa</taxon>
        <taxon>Ecdysozoa</taxon>
        <taxon>Nematoda</taxon>
        <taxon>Chromadorea</taxon>
        <taxon>Rhabditida</taxon>
        <taxon>Rhabditina</taxon>
        <taxon>Diplogasteromorpha</taxon>
        <taxon>Diplogasteroidea</taxon>
        <taxon>Neodiplogasteridae</taxon>
        <taxon>Pristionchus</taxon>
    </lineage>
</organism>
<protein>
    <submittedName>
        <fullName evidence="3">Uncharacterized protein</fullName>
    </submittedName>
</protein>
<keyword evidence="2" id="KW-0732">Signal</keyword>
<sequence>MKISYVLLLFSLVASMHAMRGEVRNRQISRSRFVLDSSLPSTRSFFFRTTPPPFTVLPGFWAYLSDKPPPTDPHKFVSPSIPLPSPLPSSPSFILP</sequence>
<reference evidence="3" key="2">
    <citation type="submission" date="2022-06" db="UniProtKB">
        <authorList>
            <consortium name="EnsemblMetazoa"/>
        </authorList>
    </citation>
    <scope>IDENTIFICATION</scope>
    <source>
        <strain evidence="3">PS312</strain>
    </source>
</reference>
<evidence type="ECO:0000313" key="4">
    <source>
        <dbReference type="Proteomes" id="UP000005239"/>
    </source>
</evidence>
<dbReference type="Proteomes" id="UP000005239">
    <property type="component" value="Unassembled WGS sequence"/>
</dbReference>
<evidence type="ECO:0000256" key="1">
    <source>
        <dbReference type="SAM" id="MobiDB-lite"/>
    </source>
</evidence>